<dbReference type="CDD" id="cd15831">
    <property type="entry name" value="BTAD"/>
    <property type="match status" value="1"/>
</dbReference>
<gene>
    <name evidence="9" type="ordered locus">KSE_60460</name>
</gene>
<dbReference type="InterPro" id="IPR005158">
    <property type="entry name" value="BTAD"/>
</dbReference>
<proteinExistence type="inferred from homology"/>
<dbReference type="GO" id="GO:0000160">
    <property type="term" value="P:phosphorelay signal transduction system"/>
    <property type="evidence" value="ECO:0007669"/>
    <property type="project" value="UniProtKB-KW"/>
</dbReference>
<dbReference type="SUPFAM" id="SSF48452">
    <property type="entry name" value="TPR-like"/>
    <property type="match status" value="2"/>
</dbReference>
<dbReference type="InterPro" id="IPR036388">
    <property type="entry name" value="WH-like_DNA-bd_sf"/>
</dbReference>
<dbReference type="EMBL" id="AP010968">
    <property type="protein sequence ID" value="BAJ31814.1"/>
    <property type="molecule type" value="Genomic_DNA"/>
</dbReference>
<name>E4N0Y0_KITSK</name>
<feature type="compositionally biased region" description="Low complexity" evidence="7">
    <location>
        <begin position="326"/>
        <end position="343"/>
    </location>
</feature>
<dbReference type="InterPro" id="IPR016032">
    <property type="entry name" value="Sig_transdc_resp-reg_C-effctor"/>
</dbReference>
<dbReference type="Proteomes" id="UP000007076">
    <property type="component" value="Chromosome"/>
</dbReference>
<dbReference type="InterPro" id="IPR027417">
    <property type="entry name" value="P-loop_NTPase"/>
</dbReference>
<dbReference type="AlphaFoldDB" id="E4N0Y0"/>
<evidence type="ECO:0000259" key="8">
    <source>
        <dbReference type="PROSITE" id="PS51755"/>
    </source>
</evidence>
<feature type="compositionally biased region" description="Low complexity" evidence="7">
    <location>
        <begin position="254"/>
        <end position="270"/>
    </location>
</feature>
<feature type="DNA-binding region" description="OmpR/PhoB-type" evidence="6">
    <location>
        <begin position="1"/>
        <end position="96"/>
    </location>
</feature>
<organism evidence="9 10">
    <name type="scientific">Kitasatospora setae (strain ATCC 33774 / DSM 43861 / JCM 3304 / KCC A-0304 / NBRC 14216 / KM-6054)</name>
    <name type="common">Streptomyces setae</name>
    <dbReference type="NCBI Taxonomy" id="452652"/>
    <lineage>
        <taxon>Bacteria</taxon>
        <taxon>Bacillati</taxon>
        <taxon>Actinomycetota</taxon>
        <taxon>Actinomycetes</taxon>
        <taxon>Kitasatosporales</taxon>
        <taxon>Streptomycetaceae</taxon>
        <taxon>Kitasatospora</taxon>
    </lineage>
</organism>
<keyword evidence="3" id="KW-0805">Transcription regulation</keyword>
<dbReference type="SUPFAM" id="SSF46894">
    <property type="entry name" value="C-terminal effector domain of the bipartite response regulators"/>
    <property type="match status" value="1"/>
</dbReference>
<accession>E4N0Y0</accession>
<dbReference type="SMART" id="SM01043">
    <property type="entry name" value="BTAD"/>
    <property type="match status" value="1"/>
</dbReference>
<dbReference type="PRINTS" id="PR00364">
    <property type="entry name" value="DISEASERSIST"/>
</dbReference>
<evidence type="ECO:0000256" key="1">
    <source>
        <dbReference type="ARBA" id="ARBA00005820"/>
    </source>
</evidence>
<dbReference type="GO" id="GO:0043531">
    <property type="term" value="F:ADP binding"/>
    <property type="evidence" value="ECO:0007669"/>
    <property type="project" value="InterPro"/>
</dbReference>
<evidence type="ECO:0000313" key="9">
    <source>
        <dbReference type="EMBL" id="BAJ31814.1"/>
    </source>
</evidence>
<feature type="region of interest" description="Disordered" evidence="7">
    <location>
        <begin position="324"/>
        <end position="354"/>
    </location>
</feature>
<evidence type="ECO:0000256" key="7">
    <source>
        <dbReference type="SAM" id="MobiDB-lite"/>
    </source>
</evidence>
<dbReference type="Gene3D" id="1.10.10.10">
    <property type="entry name" value="Winged helix-like DNA-binding domain superfamily/Winged helix DNA-binding domain"/>
    <property type="match status" value="1"/>
</dbReference>
<keyword evidence="5" id="KW-0804">Transcription</keyword>
<evidence type="ECO:0000256" key="4">
    <source>
        <dbReference type="ARBA" id="ARBA00023125"/>
    </source>
</evidence>
<dbReference type="KEGG" id="ksk:KSE_60460"/>
<dbReference type="SUPFAM" id="SSF52540">
    <property type="entry name" value="P-loop containing nucleoside triphosphate hydrolases"/>
    <property type="match status" value="1"/>
</dbReference>
<protein>
    <submittedName>
        <fullName evidence="9">Putative AfsR family transcriptional regulator</fullName>
    </submittedName>
</protein>
<keyword evidence="2" id="KW-0902">Two-component regulatory system</keyword>
<reference evidence="9 10" key="1">
    <citation type="journal article" date="2010" name="DNA Res.">
        <title>Genome sequence of Kitasatospora setae NBRC 14216T: an evolutionary snapshot of the family Streptomycetaceae.</title>
        <authorList>
            <person name="Ichikawa N."/>
            <person name="Oguchi A."/>
            <person name="Ikeda H."/>
            <person name="Ishikawa J."/>
            <person name="Kitani S."/>
            <person name="Watanabe Y."/>
            <person name="Nakamura S."/>
            <person name="Katano Y."/>
            <person name="Kishi E."/>
            <person name="Sasagawa M."/>
            <person name="Ankai A."/>
            <person name="Fukui S."/>
            <person name="Hashimoto Y."/>
            <person name="Kamata S."/>
            <person name="Otoguro M."/>
            <person name="Tanikawa S."/>
            <person name="Nihira T."/>
            <person name="Horinouchi S."/>
            <person name="Ohnishi Y."/>
            <person name="Hayakawa M."/>
            <person name="Kuzuyama T."/>
            <person name="Arisawa A."/>
            <person name="Nomoto F."/>
            <person name="Miura H."/>
            <person name="Takahashi Y."/>
            <person name="Fujita N."/>
        </authorList>
    </citation>
    <scope>NUCLEOTIDE SEQUENCE [LARGE SCALE GENOMIC DNA]</scope>
    <source>
        <strain evidence="10">ATCC 33774 / DSM 43861 / JCM 3304 / KCC A-0304 / NBRC 14216 / KM-6054</strain>
    </source>
</reference>
<dbReference type="PATRIC" id="fig|452652.3.peg.6060"/>
<dbReference type="PROSITE" id="PS51755">
    <property type="entry name" value="OMPR_PHOB"/>
    <property type="match status" value="1"/>
</dbReference>
<keyword evidence="10" id="KW-1185">Reference proteome</keyword>
<feature type="region of interest" description="Disordered" evidence="7">
    <location>
        <begin position="247"/>
        <end position="270"/>
    </location>
</feature>
<dbReference type="eggNOG" id="COG3629">
    <property type="taxonomic scope" value="Bacteria"/>
</dbReference>
<dbReference type="RefSeq" id="WP_014139110.1">
    <property type="nucleotide sequence ID" value="NC_016109.1"/>
</dbReference>
<dbReference type="PANTHER" id="PTHR35807">
    <property type="entry name" value="TRANSCRIPTIONAL REGULATOR REDD-RELATED"/>
    <property type="match status" value="1"/>
</dbReference>
<evidence type="ECO:0000256" key="5">
    <source>
        <dbReference type="ARBA" id="ARBA00023163"/>
    </source>
</evidence>
<comment type="similarity">
    <text evidence="1">Belongs to the AfsR/DnrI/RedD regulatory family.</text>
</comment>
<evidence type="ECO:0000313" key="10">
    <source>
        <dbReference type="Proteomes" id="UP000007076"/>
    </source>
</evidence>
<evidence type="ECO:0000256" key="2">
    <source>
        <dbReference type="ARBA" id="ARBA00023012"/>
    </source>
</evidence>
<dbReference type="SMART" id="SM00862">
    <property type="entry name" value="Trans_reg_C"/>
    <property type="match status" value="1"/>
</dbReference>
<dbReference type="InterPro" id="IPR001867">
    <property type="entry name" value="OmpR/PhoB-type_DNA-bd"/>
</dbReference>
<dbReference type="HOGENOM" id="CLU_004665_2_0_11"/>
<evidence type="ECO:0000256" key="6">
    <source>
        <dbReference type="PROSITE-ProRule" id="PRU01091"/>
    </source>
</evidence>
<evidence type="ECO:0000256" key="3">
    <source>
        <dbReference type="ARBA" id="ARBA00023015"/>
    </source>
</evidence>
<dbReference type="InterPro" id="IPR051677">
    <property type="entry name" value="AfsR-DnrI-RedD_regulator"/>
</dbReference>
<feature type="domain" description="OmpR/PhoB-type" evidence="8">
    <location>
        <begin position="1"/>
        <end position="96"/>
    </location>
</feature>
<dbReference type="Pfam" id="PF03704">
    <property type="entry name" value="BTAD"/>
    <property type="match status" value="1"/>
</dbReference>
<dbReference type="GO" id="GO:0003677">
    <property type="term" value="F:DNA binding"/>
    <property type="evidence" value="ECO:0007669"/>
    <property type="project" value="UniProtKB-UniRule"/>
</dbReference>
<dbReference type="Gene3D" id="1.25.40.10">
    <property type="entry name" value="Tetratricopeptide repeat domain"/>
    <property type="match status" value="2"/>
</dbReference>
<dbReference type="eggNOG" id="COG3903">
    <property type="taxonomic scope" value="Bacteria"/>
</dbReference>
<sequence>MKFRLLGAVTADGADGELQLGPEKRRSLLALLLLRRNRAVSVAQLTEALWVDEPPANARTVVQSHVSRLRALLAEARADRYGVQLATAGDAYTLHLPEGLLDVEQFDALVAAARGEQRSTEVVGALEHALGLWRGPALTGTVSSAPLEAWRQTLEENRLAAVEALADHLQRLGEPARAAELLRAETVAHPLRESLVSALMLALFRAGRQCDAIDWYHRTRESLADRLGVDPGRALNAAYERILRGEGAEGGPAAGPEAAGGPPLSAPAPGFTPAAGAAGAATADATVDAGAGAGAGAAYGAKPSIPAQRTSFRSGAAMGTAGTAFQPQYRPEPQAAPRPQAASEPPPAGLPSVIQPSVMQPSVVQPSAADAPVGGEVPSVVDLLPRAPRGFYGRVAELAALGDALRTGPDGAIALVTGPAGVGKTALALRWAHLNGERFPDGVLFADLGGFSDRPDREVGDVLAEFLVALGTAHEELPPTLAGRAALYRRVSTGRRLLVVIDNARESEQVRPLLPAGADSAALVTSRHRMLALVASELARPVPLTVLRPEESAALLARVLGPGRIAAEPTASRELADLCDGLPLALRVAAAKAAADPRRGLAVVVDQLRHEQRRLSHLAAEEISVTSALRISHEQLPPTAARLFRALGLHPGPMVDPYTAAALADLEHHTAAEALEQLAATHLVTETGFEQYTLHDLVWLYARQLAAETGRSEQRTARARLADQYLYAGLAAAQCAEPGSKPCCEPPAGSHRPRAVPEFTDVEDALQWIGAHRETLAEVIATTSPERAWRLVLTQWPLILRRVRDGWVPQLQLALEAAMETGHTDGESQVRALLGWVLVSNRRLHEAAICLTPAAELAARAGNQVGRAIALINLAAVHSELADHGAAGAGLAQALEIAMAADHPHTVALALQHLARHHLDAGRPRPALDHALHGIALATEEGPGPRRVLLHTTAGEALSALGRHPEARARLGAALGEAEQIGHDEATAEVLRALARAEEAAGLAAPAAAYRRRADLLSPI</sequence>
<dbReference type="Pfam" id="PF00486">
    <property type="entry name" value="Trans_reg_C"/>
    <property type="match status" value="1"/>
</dbReference>
<dbReference type="Gene3D" id="3.40.50.300">
    <property type="entry name" value="P-loop containing nucleotide triphosphate hydrolases"/>
    <property type="match status" value="1"/>
</dbReference>
<dbReference type="GO" id="GO:0006355">
    <property type="term" value="P:regulation of DNA-templated transcription"/>
    <property type="evidence" value="ECO:0007669"/>
    <property type="project" value="InterPro"/>
</dbReference>
<keyword evidence="4 6" id="KW-0238">DNA-binding</keyword>
<dbReference type="PANTHER" id="PTHR35807:SF1">
    <property type="entry name" value="TRANSCRIPTIONAL REGULATOR REDD"/>
    <property type="match status" value="1"/>
</dbReference>
<dbReference type="InterPro" id="IPR011990">
    <property type="entry name" value="TPR-like_helical_dom_sf"/>
</dbReference>
<dbReference type="STRING" id="452652.KSE_60460"/>